<evidence type="ECO:0000256" key="1">
    <source>
        <dbReference type="SAM" id="SignalP"/>
    </source>
</evidence>
<dbReference type="EMBL" id="BKCJ010003076">
    <property type="protein sequence ID" value="GEU52822.1"/>
    <property type="molecule type" value="Genomic_DNA"/>
</dbReference>
<keyword evidence="1" id="KW-0732">Signal</keyword>
<evidence type="ECO:0000313" key="2">
    <source>
        <dbReference type="EMBL" id="GEU52822.1"/>
    </source>
</evidence>
<feature type="non-terminal residue" evidence="2">
    <location>
        <position position="1"/>
    </location>
</feature>
<reference evidence="2" key="1">
    <citation type="journal article" date="2019" name="Sci. Rep.">
        <title>Draft genome of Tanacetum cinerariifolium, the natural source of mosquito coil.</title>
        <authorList>
            <person name="Yamashiro T."/>
            <person name="Shiraishi A."/>
            <person name="Satake H."/>
            <person name="Nakayama K."/>
        </authorList>
    </citation>
    <scope>NUCLEOTIDE SEQUENCE</scope>
</reference>
<organism evidence="2">
    <name type="scientific">Tanacetum cinerariifolium</name>
    <name type="common">Dalmatian daisy</name>
    <name type="synonym">Chrysanthemum cinerariifolium</name>
    <dbReference type="NCBI Taxonomy" id="118510"/>
    <lineage>
        <taxon>Eukaryota</taxon>
        <taxon>Viridiplantae</taxon>
        <taxon>Streptophyta</taxon>
        <taxon>Embryophyta</taxon>
        <taxon>Tracheophyta</taxon>
        <taxon>Spermatophyta</taxon>
        <taxon>Magnoliopsida</taxon>
        <taxon>eudicotyledons</taxon>
        <taxon>Gunneridae</taxon>
        <taxon>Pentapetalae</taxon>
        <taxon>asterids</taxon>
        <taxon>campanulids</taxon>
        <taxon>Asterales</taxon>
        <taxon>Asteraceae</taxon>
        <taxon>Asteroideae</taxon>
        <taxon>Anthemideae</taxon>
        <taxon>Anthemidinae</taxon>
        <taxon>Tanacetum</taxon>
    </lineage>
</organism>
<gene>
    <name evidence="2" type="ORF">Tci_024800</name>
</gene>
<proteinExistence type="predicted"/>
<feature type="signal peptide" evidence="1">
    <location>
        <begin position="1"/>
        <end position="17"/>
    </location>
</feature>
<comment type="caution">
    <text evidence="2">The sequence shown here is derived from an EMBL/GenBank/DDBJ whole genome shotgun (WGS) entry which is preliminary data.</text>
</comment>
<protein>
    <submittedName>
        <fullName evidence="2">Uncharacterized protein</fullName>
    </submittedName>
</protein>
<dbReference type="AlphaFoldDB" id="A0A6L2KWB9"/>
<sequence length="76" mass="8595">AKIHLGVCYFAIRVTWASPIGMKGFAMWDWGHRVTWGVGGVNGTVQVRGSAQERAVGRWAFWREIRLVVVRLVRQG</sequence>
<name>A0A6L2KWB9_TANCI</name>
<accession>A0A6L2KWB9</accession>
<feature type="chain" id="PRO_5027003160" evidence="1">
    <location>
        <begin position="18"/>
        <end position="76"/>
    </location>
</feature>